<organism evidence="1 2">
    <name type="scientific">Christiangramia flava JLT2011</name>
    <dbReference type="NCBI Taxonomy" id="1229726"/>
    <lineage>
        <taxon>Bacteria</taxon>
        <taxon>Pseudomonadati</taxon>
        <taxon>Bacteroidota</taxon>
        <taxon>Flavobacteriia</taxon>
        <taxon>Flavobacteriales</taxon>
        <taxon>Flavobacteriaceae</taxon>
        <taxon>Christiangramia</taxon>
    </lineage>
</organism>
<keyword evidence="2" id="KW-1185">Reference proteome</keyword>
<proteinExistence type="predicted"/>
<sequence>MQLTKRKPCGSQGLVYAAIYGFIGFYPITERGDAVKNF</sequence>
<gene>
    <name evidence="1" type="ORF">GRFL_0452</name>
</gene>
<accession>A0A1L7I0P6</accession>
<dbReference type="STRING" id="1229726.GRFL_0452"/>
<reference evidence="1 2" key="1">
    <citation type="submission" date="2016-07" db="EMBL/GenBank/DDBJ databases">
        <title>Multi-omics approach to identify versatile polysaccharide utilization systems of a marine flavobacterium Gramella flava.</title>
        <authorList>
            <person name="Tang K."/>
        </authorList>
    </citation>
    <scope>NUCLEOTIDE SEQUENCE [LARGE SCALE GENOMIC DNA]</scope>
    <source>
        <strain evidence="1 2">JLT2011</strain>
    </source>
</reference>
<evidence type="ECO:0000313" key="2">
    <source>
        <dbReference type="Proteomes" id="UP000186230"/>
    </source>
</evidence>
<name>A0A1L7I0P6_9FLAO</name>
<dbReference type="AlphaFoldDB" id="A0A1L7I0P6"/>
<dbReference type="EMBL" id="CP016359">
    <property type="protein sequence ID" value="APU67176.1"/>
    <property type="molecule type" value="Genomic_DNA"/>
</dbReference>
<evidence type="ECO:0000313" key="1">
    <source>
        <dbReference type="EMBL" id="APU67176.1"/>
    </source>
</evidence>
<dbReference type="Proteomes" id="UP000186230">
    <property type="component" value="Chromosome"/>
</dbReference>
<dbReference type="KEGG" id="gfl:GRFL_0452"/>
<protein>
    <submittedName>
        <fullName evidence="1">Uncharacterized protein</fullName>
    </submittedName>
</protein>